<sequence length="81" mass="8292">MAAVGFGFNQAVFAVVGKTLITIRIVPLADVTPSVVGEAQVFPGLEAVVWAQGLGGAQVAGRDTPLIKVCTIKPFSLGPNN</sequence>
<comment type="caution">
    <text evidence="1">The sequence shown here is derived from an EMBL/GenBank/DDBJ whole genome shotgun (WGS) entry which is preliminary data.</text>
</comment>
<reference evidence="2" key="1">
    <citation type="journal article" date="2019" name="Int. J. Syst. Evol. Microbiol.">
        <title>The Global Catalogue of Microorganisms (GCM) 10K type strain sequencing project: providing services to taxonomists for standard genome sequencing and annotation.</title>
        <authorList>
            <consortium name="The Broad Institute Genomics Platform"/>
            <consortium name="The Broad Institute Genome Sequencing Center for Infectious Disease"/>
            <person name="Wu L."/>
            <person name="Ma J."/>
        </authorList>
    </citation>
    <scope>NUCLEOTIDE SEQUENCE [LARGE SCALE GENOMIC DNA]</scope>
    <source>
        <strain evidence="2">JCM 13501</strain>
    </source>
</reference>
<protein>
    <submittedName>
        <fullName evidence="1">Uncharacterized protein</fullName>
    </submittedName>
</protein>
<evidence type="ECO:0000313" key="2">
    <source>
        <dbReference type="Proteomes" id="UP000616499"/>
    </source>
</evidence>
<name>A0ABQ2GXH2_9PSED</name>
<organism evidence="1 2">
    <name type="scientific">Pseudomonas asuensis</name>
    <dbReference type="NCBI Taxonomy" id="1825787"/>
    <lineage>
        <taxon>Bacteria</taxon>
        <taxon>Pseudomonadati</taxon>
        <taxon>Pseudomonadota</taxon>
        <taxon>Gammaproteobacteria</taxon>
        <taxon>Pseudomonadales</taxon>
        <taxon>Pseudomonadaceae</taxon>
        <taxon>Pseudomonas</taxon>
    </lineage>
</organism>
<evidence type="ECO:0000313" key="1">
    <source>
        <dbReference type="EMBL" id="GGM15805.1"/>
    </source>
</evidence>
<proteinExistence type="predicted"/>
<dbReference type="Proteomes" id="UP000616499">
    <property type="component" value="Unassembled WGS sequence"/>
</dbReference>
<gene>
    <name evidence="1" type="ORF">GCM10009425_28410</name>
</gene>
<accession>A0ABQ2GXH2</accession>
<dbReference type="EMBL" id="BMNW01000006">
    <property type="protein sequence ID" value="GGM15805.1"/>
    <property type="molecule type" value="Genomic_DNA"/>
</dbReference>
<keyword evidence="2" id="KW-1185">Reference proteome</keyword>